<dbReference type="OrthoDB" id="420169at2759"/>
<dbReference type="InterPro" id="IPR001584">
    <property type="entry name" value="Integrase_cat-core"/>
</dbReference>
<accession>A0A183TAD5</accession>
<dbReference type="PANTHER" id="PTHR37984">
    <property type="entry name" value="PROTEIN CBG26694"/>
    <property type="match status" value="1"/>
</dbReference>
<dbReference type="SUPFAM" id="SSF56672">
    <property type="entry name" value="DNA/RNA polymerases"/>
    <property type="match status" value="1"/>
</dbReference>
<dbReference type="GO" id="GO:0015074">
    <property type="term" value="P:DNA integration"/>
    <property type="evidence" value="ECO:0007669"/>
    <property type="project" value="InterPro"/>
</dbReference>
<dbReference type="PROSITE" id="PS50994">
    <property type="entry name" value="INTEGRASE"/>
    <property type="match status" value="1"/>
</dbReference>
<dbReference type="PROSITE" id="PS50878">
    <property type="entry name" value="RT_POL"/>
    <property type="match status" value="1"/>
</dbReference>
<dbReference type="InterPro" id="IPR036397">
    <property type="entry name" value="RNaseH_sf"/>
</dbReference>
<protein>
    <submittedName>
        <fullName evidence="5">Integrase catalytic domain-containing protein</fullName>
    </submittedName>
</protein>
<dbReference type="InterPro" id="IPR043502">
    <property type="entry name" value="DNA/RNA_pol_sf"/>
</dbReference>
<dbReference type="Gene3D" id="3.30.420.10">
    <property type="entry name" value="Ribonuclease H-like superfamily/Ribonuclease H"/>
    <property type="match status" value="1"/>
</dbReference>
<dbReference type="CDD" id="cd01647">
    <property type="entry name" value="RT_LTR"/>
    <property type="match status" value="1"/>
</dbReference>
<dbReference type="InterPro" id="IPR050951">
    <property type="entry name" value="Retrovirus_Pol_polyprotein"/>
</dbReference>
<proteinExistence type="predicted"/>
<evidence type="ECO:0000259" key="1">
    <source>
        <dbReference type="PROSITE" id="PS50878"/>
    </source>
</evidence>
<keyword evidence="4" id="KW-1185">Reference proteome</keyword>
<dbReference type="GO" id="GO:0003676">
    <property type="term" value="F:nucleic acid binding"/>
    <property type="evidence" value="ECO:0007669"/>
    <property type="project" value="InterPro"/>
</dbReference>
<feature type="domain" description="Reverse transcriptase" evidence="1">
    <location>
        <begin position="83"/>
        <end position="281"/>
    </location>
</feature>
<name>A0A183TAD5_SCHSO</name>
<dbReference type="Proteomes" id="UP000275846">
    <property type="component" value="Unassembled WGS sequence"/>
</dbReference>
<dbReference type="STRING" id="70667.A0A183TAD5"/>
<evidence type="ECO:0000259" key="2">
    <source>
        <dbReference type="PROSITE" id="PS50994"/>
    </source>
</evidence>
<dbReference type="Gene3D" id="3.10.10.10">
    <property type="entry name" value="HIV Type 1 Reverse Transcriptase, subunit A, domain 1"/>
    <property type="match status" value="1"/>
</dbReference>
<dbReference type="PANTHER" id="PTHR37984:SF5">
    <property type="entry name" value="PROTEIN NYNRIN-LIKE"/>
    <property type="match status" value="1"/>
</dbReference>
<reference evidence="5" key="1">
    <citation type="submission" date="2016-06" db="UniProtKB">
        <authorList>
            <consortium name="WormBaseParasite"/>
        </authorList>
    </citation>
    <scope>IDENTIFICATION</scope>
</reference>
<evidence type="ECO:0000313" key="5">
    <source>
        <dbReference type="WBParaSite" id="SSLN_0001393701-mRNA-1"/>
    </source>
</evidence>
<reference evidence="3 4" key="2">
    <citation type="submission" date="2018-11" db="EMBL/GenBank/DDBJ databases">
        <authorList>
            <consortium name="Pathogen Informatics"/>
        </authorList>
    </citation>
    <scope>NUCLEOTIDE SEQUENCE [LARGE SCALE GENOMIC DNA]</scope>
    <source>
        <strain evidence="3 4">NST_G2</strain>
    </source>
</reference>
<dbReference type="WBParaSite" id="SSLN_0001393701-mRNA-1">
    <property type="protein sequence ID" value="SSLN_0001393701-mRNA-1"/>
    <property type="gene ID" value="SSLN_0001393701"/>
</dbReference>
<dbReference type="AlphaFoldDB" id="A0A183TAD5"/>
<sequence length="326" mass="36043">MQQTSQFTTSARGGLVRLMGQLQGCVSFRSTTISVICYVTKSNLNLLGLDWIEQLRLVDMPLSVVCSQMQIPVVPADPTRDILQRFASVFPDDLDPAPIVAVKKPNGLIRTCADFYNGLTAVLTPNCYQLPAPADQFTLLNGGTCFAKLDLANAYLQIEVAPELRELLTIKNHHGLFQYTRLPVGGKTTPALFQQTRNAMLSGIPGTAGYLDDIIVMGRSPTELQDRIQYGLSDVLVSNNGSQFTSSAFEDFCRQQNIQHLRFLPYHPYSKCQAERFGYAFKKALLKARWEGTTDESIQAFLFSYRTTPNPVSPGGVSPAEALMCQ</sequence>
<evidence type="ECO:0000313" key="3">
    <source>
        <dbReference type="EMBL" id="VDL99818.1"/>
    </source>
</evidence>
<dbReference type="InterPro" id="IPR012337">
    <property type="entry name" value="RNaseH-like_sf"/>
</dbReference>
<gene>
    <name evidence="3" type="ORF">SSLN_LOCUS13433</name>
</gene>
<dbReference type="SUPFAM" id="SSF53098">
    <property type="entry name" value="Ribonuclease H-like"/>
    <property type="match status" value="1"/>
</dbReference>
<dbReference type="Pfam" id="PF00078">
    <property type="entry name" value="RVT_1"/>
    <property type="match status" value="1"/>
</dbReference>
<dbReference type="EMBL" id="UYSU01038079">
    <property type="protein sequence ID" value="VDL99818.1"/>
    <property type="molecule type" value="Genomic_DNA"/>
</dbReference>
<organism evidence="5">
    <name type="scientific">Schistocephalus solidus</name>
    <name type="common">Tapeworm</name>
    <dbReference type="NCBI Taxonomy" id="70667"/>
    <lineage>
        <taxon>Eukaryota</taxon>
        <taxon>Metazoa</taxon>
        <taxon>Spiralia</taxon>
        <taxon>Lophotrochozoa</taxon>
        <taxon>Platyhelminthes</taxon>
        <taxon>Cestoda</taxon>
        <taxon>Eucestoda</taxon>
        <taxon>Diphyllobothriidea</taxon>
        <taxon>Diphyllobothriidae</taxon>
        <taxon>Schistocephalus</taxon>
    </lineage>
</organism>
<evidence type="ECO:0000313" key="4">
    <source>
        <dbReference type="Proteomes" id="UP000275846"/>
    </source>
</evidence>
<feature type="domain" description="Integrase catalytic" evidence="2">
    <location>
        <begin position="230"/>
        <end position="326"/>
    </location>
</feature>
<dbReference type="InterPro" id="IPR000477">
    <property type="entry name" value="RT_dom"/>
</dbReference>